<sequence>MYPTFPYLKKIISCNRQNSWQLTKVTTRKSVLDGVKIRCSNY</sequence>
<reference evidence="1" key="2">
    <citation type="journal article" date="2015" name="Data Brief">
        <title>Shoot transcriptome of the giant reed, Arundo donax.</title>
        <authorList>
            <person name="Barrero R.A."/>
            <person name="Guerrero F.D."/>
            <person name="Moolhuijzen P."/>
            <person name="Goolsby J.A."/>
            <person name="Tidwell J."/>
            <person name="Bellgard S.E."/>
            <person name="Bellgard M.I."/>
        </authorList>
    </citation>
    <scope>NUCLEOTIDE SEQUENCE</scope>
    <source>
        <tissue evidence="1">Shoot tissue taken approximately 20 cm above the soil surface</tissue>
    </source>
</reference>
<reference evidence="1" key="1">
    <citation type="submission" date="2014-09" db="EMBL/GenBank/DDBJ databases">
        <authorList>
            <person name="Magalhaes I.L.F."/>
            <person name="Oliveira U."/>
            <person name="Santos F.R."/>
            <person name="Vidigal T.H.D.A."/>
            <person name="Brescovit A.D."/>
            <person name="Santos A.J."/>
        </authorList>
    </citation>
    <scope>NUCLEOTIDE SEQUENCE</scope>
    <source>
        <tissue evidence="1">Shoot tissue taken approximately 20 cm above the soil surface</tissue>
    </source>
</reference>
<accession>A0A0A9G6T6</accession>
<protein>
    <submittedName>
        <fullName evidence="1">Uncharacterized protein</fullName>
    </submittedName>
</protein>
<name>A0A0A9G6T6_ARUDO</name>
<proteinExistence type="predicted"/>
<evidence type="ECO:0000313" key="1">
    <source>
        <dbReference type="EMBL" id="JAE20795.1"/>
    </source>
</evidence>
<dbReference type="EMBL" id="GBRH01177101">
    <property type="protein sequence ID" value="JAE20795.1"/>
    <property type="molecule type" value="Transcribed_RNA"/>
</dbReference>
<dbReference type="AlphaFoldDB" id="A0A0A9G6T6"/>
<organism evidence="1">
    <name type="scientific">Arundo donax</name>
    <name type="common">Giant reed</name>
    <name type="synonym">Donax arundinaceus</name>
    <dbReference type="NCBI Taxonomy" id="35708"/>
    <lineage>
        <taxon>Eukaryota</taxon>
        <taxon>Viridiplantae</taxon>
        <taxon>Streptophyta</taxon>
        <taxon>Embryophyta</taxon>
        <taxon>Tracheophyta</taxon>
        <taxon>Spermatophyta</taxon>
        <taxon>Magnoliopsida</taxon>
        <taxon>Liliopsida</taxon>
        <taxon>Poales</taxon>
        <taxon>Poaceae</taxon>
        <taxon>PACMAD clade</taxon>
        <taxon>Arundinoideae</taxon>
        <taxon>Arundineae</taxon>
        <taxon>Arundo</taxon>
    </lineage>
</organism>